<dbReference type="Proteomes" id="UP000503462">
    <property type="component" value="Chromosome 4"/>
</dbReference>
<reference evidence="3 4" key="1">
    <citation type="journal article" date="2016" name="Sci. Rep.">
        <title>Peltaster fructicola genome reveals evolution from an invasive phytopathogen to an ectophytic parasite.</title>
        <authorList>
            <person name="Xu C."/>
            <person name="Chen H."/>
            <person name="Gleason M.L."/>
            <person name="Xu J.R."/>
            <person name="Liu H."/>
            <person name="Zhang R."/>
            <person name="Sun G."/>
        </authorList>
    </citation>
    <scope>NUCLEOTIDE SEQUENCE [LARGE SCALE GENOMIC DNA]</scope>
    <source>
        <strain evidence="3 4">LNHT1506</strain>
    </source>
</reference>
<accession>A0A6H0XZH7</accession>
<name>A0A6H0XZH7_9PEZI</name>
<feature type="domain" description="NTF2-like" evidence="2">
    <location>
        <begin position="30"/>
        <end position="172"/>
    </location>
</feature>
<evidence type="ECO:0000313" key="4">
    <source>
        <dbReference type="Proteomes" id="UP000503462"/>
    </source>
</evidence>
<feature type="chain" id="PRO_5026031272" description="NTF2-like domain-containing protein" evidence="1">
    <location>
        <begin position="20"/>
        <end position="194"/>
    </location>
</feature>
<keyword evidence="1" id="KW-0732">Signal</keyword>
<evidence type="ECO:0000313" key="3">
    <source>
        <dbReference type="EMBL" id="QIX00086.1"/>
    </source>
</evidence>
<sequence length="194" mass="21441">MPSFNKLVFYLSAATTALAIPSLLHNRAETCLDSNAANTIVDQWKSILYKDDKTQPSDVLATDYKEYSPSFWALNNYCVQTDGLTSELPWSRAVFNSSSDYQKTYDSSSRARWTWIDGAKAVDCTRIGLTGYIALSADGTKIPAVAFMETKSDGSSFKISTLHWEFDDTQAQVVLKDNSQCKGRSANGKFGIIA</sequence>
<dbReference type="AlphaFoldDB" id="A0A6H0XZH7"/>
<keyword evidence="4" id="KW-1185">Reference proteome</keyword>
<gene>
    <name evidence="3" type="ORF">AMS68_005603</name>
</gene>
<protein>
    <recommendedName>
        <fullName evidence="2">NTF2-like domain-containing protein</fullName>
    </recommendedName>
</protein>
<proteinExistence type="predicted"/>
<evidence type="ECO:0000256" key="1">
    <source>
        <dbReference type="SAM" id="SignalP"/>
    </source>
</evidence>
<feature type="signal peptide" evidence="1">
    <location>
        <begin position="1"/>
        <end position="19"/>
    </location>
</feature>
<organism evidence="3 4">
    <name type="scientific">Peltaster fructicola</name>
    <dbReference type="NCBI Taxonomy" id="286661"/>
    <lineage>
        <taxon>Eukaryota</taxon>
        <taxon>Fungi</taxon>
        <taxon>Dikarya</taxon>
        <taxon>Ascomycota</taxon>
        <taxon>Pezizomycotina</taxon>
        <taxon>Dothideomycetes</taxon>
        <taxon>Dothideomycetes incertae sedis</taxon>
        <taxon>Peltaster</taxon>
    </lineage>
</organism>
<dbReference type="EMBL" id="CP051142">
    <property type="protein sequence ID" value="QIX00086.1"/>
    <property type="molecule type" value="Genomic_DNA"/>
</dbReference>
<dbReference type="InterPro" id="IPR058645">
    <property type="entry name" value="NTF2-like_dom_7"/>
</dbReference>
<dbReference type="Pfam" id="PF26534">
    <property type="entry name" value="NTF2_7"/>
    <property type="match status" value="1"/>
</dbReference>
<evidence type="ECO:0000259" key="2">
    <source>
        <dbReference type="Pfam" id="PF26534"/>
    </source>
</evidence>